<dbReference type="Proteomes" id="UP001498398">
    <property type="component" value="Unassembled WGS sequence"/>
</dbReference>
<gene>
    <name evidence="1" type="ORF">VKT23_017284</name>
</gene>
<proteinExistence type="predicted"/>
<evidence type="ECO:0000313" key="2">
    <source>
        <dbReference type="Proteomes" id="UP001498398"/>
    </source>
</evidence>
<reference evidence="1 2" key="1">
    <citation type="submission" date="2024-01" db="EMBL/GenBank/DDBJ databases">
        <title>A draft genome for the cacao thread blight pathogen Marasmiellus scandens.</title>
        <authorList>
            <person name="Baruah I.K."/>
            <person name="Leung J."/>
            <person name="Bukari Y."/>
            <person name="Amoako-Attah I."/>
            <person name="Meinhardt L.W."/>
            <person name="Bailey B.A."/>
            <person name="Cohen S.P."/>
        </authorList>
    </citation>
    <scope>NUCLEOTIDE SEQUENCE [LARGE SCALE GENOMIC DNA]</scope>
    <source>
        <strain evidence="1 2">GH-19</strain>
    </source>
</reference>
<name>A0ABR1IUZ3_9AGAR</name>
<organism evidence="1 2">
    <name type="scientific">Marasmiellus scandens</name>
    <dbReference type="NCBI Taxonomy" id="2682957"/>
    <lineage>
        <taxon>Eukaryota</taxon>
        <taxon>Fungi</taxon>
        <taxon>Dikarya</taxon>
        <taxon>Basidiomycota</taxon>
        <taxon>Agaricomycotina</taxon>
        <taxon>Agaricomycetes</taxon>
        <taxon>Agaricomycetidae</taxon>
        <taxon>Agaricales</taxon>
        <taxon>Marasmiineae</taxon>
        <taxon>Omphalotaceae</taxon>
        <taxon>Marasmiellus</taxon>
    </lineage>
</organism>
<keyword evidence="2" id="KW-1185">Reference proteome</keyword>
<comment type="caution">
    <text evidence="1">The sequence shown here is derived from an EMBL/GenBank/DDBJ whole genome shotgun (WGS) entry which is preliminary data.</text>
</comment>
<evidence type="ECO:0000313" key="1">
    <source>
        <dbReference type="EMBL" id="KAK7440033.1"/>
    </source>
</evidence>
<accession>A0ABR1IUZ3</accession>
<dbReference type="EMBL" id="JBANRG010000070">
    <property type="protein sequence ID" value="KAK7440033.1"/>
    <property type="molecule type" value="Genomic_DNA"/>
</dbReference>
<protein>
    <submittedName>
        <fullName evidence="1">Uncharacterized protein</fullName>
    </submittedName>
</protein>
<sequence>MATLQLNLIHDSYPDYIYQTLIFAPWTQPGLAFLHILVNSSPTEVWNVNTEPLPFSVSDFKYEMIHNAIATILSWTSPEEMAQNKHTFLAGFDIERLHLKAGSVLLRGKM</sequence>